<comment type="caution">
    <text evidence="2">The sequence shown here is derived from an EMBL/GenBank/DDBJ whole genome shotgun (WGS) entry which is preliminary data.</text>
</comment>
<evidence type="ECO:0000313" key="2">
    <source>
        <dbReference type="EMBL" id="MFB6398384.1"/>
    </source>
</evidence>
<feature type="coiled-coil region" evidence="1">
    <location>
        <begin position="391"/>
        <end position="466"/>
    </location>
</feature>
<dbReference type="InterPro" id="IPR011050">
    <property type="entry name" value="Pectin_lyase_fold/virulence"/>
</dbReference>
<dbReference type="Gene3D" id="1.20.1270.90">
    <property type="entry name" value="AF1782-like"/>
    <property type="match status" value="1"/>
</dbReference>
<gene>
    <name evidence="2" type="ORF">AAFH96_35715</name>
</gene>
<evidence type="ECO:0000256" key="1">
    <source>
        <dbReference type="SAM" id="Coils"/>
    </source>
</evidence>
<proteinExistence type="predicted"/>
<keyword evidence="3" id="KW-1185">Reference proteome</keyword>
<dbReference type="Proteomes" id="UP001582793">
    <property type="component" value="Unassembled WGS sequence"/>
</dbReference>
<sequence>MEYVSRVPRPPLDGLIDDLYYLEGASPYTSKAALAGLLATVTGENAPNPAGYTPYSLRFLTAAIDTAGVVMNDPYVSQTKVDAAVTDLTTAIRFLNPLVAQKQFRAASIAELRFRIAEIGSGENTIWITEDIVADDKGGAIQVDAGKIRLSADEPATLTATGNVYFNVDDAELTIGPKLTIVQSVDSTALAAFFMLRNNAHLAVQDATIRSDVTMSGSQGVIVIEGSSPTVTIDRSTVSGKGARTTYAYNAGPLFTITDSTVTNTNTALYRGDYVLNGTTAVTGSTGGGAAIHDFRGSEVAGTVADMVVTLTKAGTGPAATDPTYTITYVVTEPGAAAPVDLRGAVAYTEPIALPEGGTVWAALTHAGHHGIVNSIVVEAPAGPVDPSPDCRTAQAKANTAAKAVDKAEKDVQKAQTKLQDAEVKFEKSLAGGKPAQAIKQDEAKVAKAKVQLEEAKATLVTAESAHMAALAQVAAACR</sequence>
<dbReference type="RefSeq" id="WP_375737169.1">
    <property type="nucleotide sequence ID" value="NZ_JBCGDC010000236.1"/>
</dbReference>
<dbReference type="EMBL" id="JBCGDC010000236">
    <property type="protein sequence ID" value="MFB6398384.1"/>
    <property type="molecule type" value="Genomic_DNA"/>
</dbReference>
<organism evidence="2 3">
    <name type="scientific">Polymorphospora lycopeni</name>
    <dbReference type="NCBI Taxonomy" id="3140240"/>
    <lineage>
        <taxon>Bacteria</taxon>
        <taxon>Bacillati</taxon>
        <taxon>Actinomycetota</taxon>
        <taxon>Actinomycetes</taxon>
        <taxon>Micromonosporales</taxon>
        <taxon>Micromonosporaceae</taxon>
        <taxon>Polymorphospora</taxon>
    </lineage>
</organism>
<reference evidence="2 3" key="1">
    <citation type="submission" date="2024-04" db="EMBL/GenBank/DDBJ databases">
        <title>Polymorphospora sp. isolated from Baiyangdian Lake in Xiong'an New Area.</title>
        <authorList>
            <person name="Zhang X."/>
            <person name="Liu J."/>
        </authorList>
    </citation>
    <scope>NUCLEOTIDE SEQUENCE [LARGE SCALE GENOMIC DNA]</scope>
    <source>
        <strain evidence="2 3">2-325</strain>
    </source>
</reference>
<name>A0ABV5D298_9ACTN</name>
<evidence type="ECO:0000313" key="3">
    <source>
        <dbReference type="Proteomes" id="UP001582793"/>
    </source>
</evidence>
<protein>
    <submittedName>
        <fullName evidence="2">Uncharacterized protein</fullName>
    </submittedName>
</protein>
<dbReference type="SUPFAM" id="SSF51126">
    <property type="entry name" value="Pectin lyase-like"/>
    <property type="match status" value="1"/>
</dbReference>
<keyword evidence="1" id="KW-0175">Coiled coil</keyword>
<accession>A0ABV5D298</accession>